<evidence type="ECO:0000256" key="10">
    <source>
        <dbReference type="ARBA" id="ARBA00022516"/>
    </source>
</evidence>
<evidence type="ECO:0000256" key="8">
    <source>
        <dbReference type="ARBA" id="ARBA00018312"/>
    </source>
</evidence>
<feature type="domain" description="CoA carboxyltransferase C-terminal" evidence="21">
    <location>
        <begin position="242"/>
        <end position="495"/>
    </location>
</feature>
<comment type="cofactor">
    <cofactor evidence="1">
        <name>Zn(2+)</name>
        <dbReference type="ChEBI" id="CHEBI:29105"/>
    </cofactor>
</comment>
<evidence type="ECO:0000256" key="7">
    <source>
        <dbReference type="ARBA" id="ARBA00011883"/>
    </source>
</evidence>
<comment type="subcellular location">
    <subcellularLocation>
        <location evidence="2">Cytoplasm</location>
    </subcellularLocation>
</comment>
<evidence type="ECO:0000256" key="6">
    <source>
        <dbReference type="ARBA" id="ARBA00011664"/>
    </source>
</evidence>
<dbReference type="InterPro" id="IPR001095">
    <property type="entry name" value="Acetyl_CoA_COase_a_su"/>
</dbReference>
<evidence type="ECO:0000256" key="2">
    <source>
        <dbReference type="ARBA" id="ARBA00004496"/>
    </source>
</evidence>
<evidence type="ECO:0000256" key="17">
    <source>
        <dbReference type="ARBA" id="ARBA00023160"/>
    </source>
</evidence>
<dbReference type="PRINTS" id="PR01070">
    <property type="entry name" value="ACCCTRFRASEB"/>
</dbReference>
<dbReference type="GO" id="GO:0016740">
    <property type="term" value="F:transferase activity"/>
    <property type="evidence" value="ECO:0007669"/>
    <property type="project" value="UniProtKB-KW"/>
</dbReference>
<keyword evidence="12" id="KW-0547">Nucleotide-binding</keyword>
<keyword evidence="11 22" id="KW-0808">Transferase</keyword>
<reference evidence="23" key="1">
    <citation type="journal article" date="2019" name="Int. J. Syst. Evol. Microbiol.">
        <title>The Global Catalogue of Microorganisms (GCM) 10K type strain sequencing project: providing services to taxonomists for standard genome sequencing and annotation.</title>
        <authorList>
            <consortium name="The Broad Institute Genomics Platform"/>
            <consortium name="The Broad Institute Genome Sequencing Center for Infectious Disease"/>
            <person name="Wu L."/>
            <person name="Ma J."/>
        </authorList>
    </citation>
    <scope>NUCLEOTIDE SEQUENCE [LARGE SCALE GENOMIC DNA]</scope>
    <source>
        <strain evidence="23">CGMCC 1.15277</strain>
    </source>
</reference>
<keyword evidence="9" id="KW-0963">Cytoplasm</keyword>
<dbReference type="PROSITE" id="PS50980">
    <property type="entry name" value="COA_CT_NTER"/>
    <property type="match status" value="1"/>
</dbReference>
<evidence type="ECO:0000256" key="5">
    <source>
        <dbReference type="ARBA" id="ARBA00010284"/>
    </source>
</evidence>
<evidence type="ECO:0000313" key="22">
    <source>
        <dbReference type="EMBL" id="MFC6396687.1"/>
    </source>
</evidence>
<evidence type="ECO:0000256" key="15">
    <source>
        <dbReference type="ARBA" id="ARBA00022840"/>
    </source>
</evidence>
<keyword evidence="17" id="KW-0275">Fatty acid biosynthesis</keyword>
<comment type="catalytic activity">
    <reaction evidence="19">
        <text>N(6)-carboxybiotinyl-L-lysyl-[protein] + acetyl-CoA = N(6)-biotinyl-L-lysyl-[protein] + malonyl-CoA</text>
        <dbReference type="Rhea" id="RHEA:54728"/>
        <dbReference type="Rhea" id="RHEA-COMP:10505"/>
        <dbReference type="Rhea" id="RHEA-COMP:10506"/>
        <dbReference type="ChEBI" id="CHEBI:57288"/>
        <dbReference type="ChEBI" id="CHEBI:57384"/>
        <dbReference type="ChEBI" id="CHEBI:83144"/>
        <dbReference type="ChEBI" id="CHEBI:83145"/>
        <dbReference type="EC" id="2.1.3.15"/>
    </reaction>
</comment>
<keyword evidence="10" id="KW-0444">Lipid biosynthesis</keyword>
<proteinExistence type="inferred from homology"/>
<evidence type="ECO:0000256" key="12">
    <source>
        <dbReference type="ARBA" id="ARBA00022741"/>
    </source>
</evidence>
<evidence type="ECO:0000256" key="3">
    <source>
        <dbReference type="ARBA" id="ARBA00004956"/>
    </source>
</evidence>
<evidence type="ECO:0000256" key="9">
    <source>
        <dbReference type="ARBA" id="ARBA00022490"/>
    </source>
</evidence>
<accession>A0ABW1X3J3</accession>
<feature type="domain" description="CoA carboxyltransferase N-terminal" evidence="20">
    <location>
        <begin position="1"/>
        <end position="235"/>
    </location>
</feature>
<dbReference type="InterPro" id="IPR000438">
    <property type="entry name" value="Acetyl_CoA_COase_Trfase_b_su"/>
</dbReference>
<dbReference type="SUPFAM" id="SSF52096">
    <property type="entry name" value="ClpP/crotonase"/>
    <property type="match status" value="2"/>
</dbReference>
<dbReference type="InterPro" id="IPR011762">
    <property type="entry name" value="COA_CT_N"/>
</dbReference>
<comment type="function">
    <text evidence="18">Component of the acetyl coenzyme A carboxylase (ACC) complex. Biotin carboxylase (BC) catalyzes the carboxylation of biotin on its carrier protein (BCCP) and then the CO(2) group is transferred by the transcarboxylase to acetyl-CoA to form malonyl-CoA.</text>
</comment>
<dbReference type="Pfam" id="PF03255">
    <property type="entry name" value="ACCA"/>
    <property type="match status" value="1"/>
</dbReference>
<evidence type="ECO:0000256" key="18">
    <source>
        <dbReference type="ARBA" id="ARBA00025280"/>
    </source>
</evidence>
<evidence type="ECO:0000259" key="21">
    <source>
        <dbReference type="PROSITE" id="PS50989"/>
    </source>
</evidence>
<name>A0ABW1X3J3_9ACTN</name>
<dbReference type="InterPro" id="IPR011763">
    <property type="entry name" value="COA_CT_C"/>
</dbReference>
<comment type="pathway">
    <text evidence="3">Lipid metabolism; malonyl-CoA biosynthesis; malonyl-CoA from acetyl-CoA: step 1/1.</text>
</comment>
<evidence type="ECO:0000256" key="1">
    <source>
        <dbReference type="ARBA" id="ARBA00001947"/>
    </source>
</evidence>
<dbReference type="EMBL" id="JBHSUA010000015">
    <property type="protein sequence ID" value="MFC6396687.1"/>
    <property type="molecule type" value="Genomic_DNA"/>
</dbReference>
<dbReference type="PANTHER" id="PTHR42853:SF3">
    <property type="entry name" value="ACETYL-COENZYME A CARBOXYLASE CARBOXYL TRANSFERASE SUBUNIT ALPHA, CHLOROPLASTIC"/>
    <property type="match status" value="1"/>
</dbReference>
<protein>
    <recommendedName>
        <fullName evidence="8">Acetyl-coenzyme A carboxylase carboxyl transferase subunits beta/alpha</fullName>
        <ecNumber evidence="7">2.1.3.15</ecNumber>
    </recommendedName>
</protein>
<evidence type="ECO:0000256" key="19">
    <source>
        <dbReference type="ARBA" id="ARBA00049152"/>
    </source>
</evidence>
<keyword evidence="13" id="KW-0479">Metal-binding</keyword>
<keyword evidence="14" id="KW-0276">Fatty acid metabolism</keyword>
<evidence type="ECO:0000256" key="13">
    <source>
        <dbReference type="ARBA" id="ARBA00022771"/>
    </source>
</evidence>
<sequence>MGRVSAQQFVDLVVDPGSFGPLPSRGTTTADAVYAAELAAAQEATGLDESVLCGTSRVGGQEVVLVAGEFGFLAGSIGVVTSDLILAAFDHATEHQMPLLVSPCSGGTRMQEGTPAFVQMVKIGQAVRAHRRAGLPYLAHLRHPTTGGVLASWASLGHYTTAQPGAMVGFLGPRVQEALTGRRIEDGIQRAENLERVGVIDAVVADECVRSLWLRWLDAIGPAHERQGSGVGPVTPRATGAPVDMAGKAALADAPTDPWPAVQASRADDRPGVLDVVAACGGTAVWFSGTGDGRVDPTIKAGPVRWCGRPLMLVGMCRDTQTHHELGPAGLRIAQRAFAVAQELGLPVVTMIDTPGAELSAWAENHGLSGEIARTLGSLAELTVPTVSVILGEGGGGAALSMLPADRTLVAASGWLSPIAPEGASAIMGRSGGDAAAMARAHRIGAHDLVAMGVADAIIPEPDDWSTPPLGPEALSSRGHFCDAVGVAVLEQVEELAAIPTDERLAARRERFRAVG</sequence>
<dbReference type="PROSITE" id="PS50989">
    <property type="entry name" value="COA_CT_CTER"/>
    <property type="match status" value="1"/>
</dbReference>
<dbReference type="PANTHER" id="PTHR42853">
    <property type="entry name" value="ACETYL-COENZYME A CARBOXYLASE CARBOXYL TRANSFERASE SUBUNIT ALPHA"/>
    <property type="match status" value="1"/>
</dbReference>
<comment type="caution">
    <text evidence="22">The sequence shown here is derived from an EMBL/GenBank/DDBJ whole genome shotgun (WGS) entry which is preliminary data.</text>
</comment>
<comment type="similarity">
    <text evidence="5">In the N-terminal section; belongs to the AccD/PCCB family.</text>
</comment>
<gene>
    <name evidence="22" type="ORF">ACFP57_06765</name>
</gene>
<keyword evidence="23" id="KW-1185">Reference proteome</keyword>
<evidence type="ECO:0000259" key="20">
    <source>
        <dbReference type="PROSITE" id="PS50980"/>
    </source>
</evidence>
<evidence type="ECO:0000256" key="11">
    <source>
        <dbReference type="ARBA" id="ARBA00022679"/>
    </source>
</evidence>
<dbReference type="InterPro" id="IPR029045">
    <property type="entry name" value="ClpP/crotonase-like_dom_sf"/>
</dbReference>
<keyword evidence="13" id="KW-0862">Zinc</keyword>
<evidence type="ECO:0000256" key="4">
    <source>
        <dbReference type="ARBA" id="ARBA00006276"/>
    </source>
</evidence>
<organism evidence="22 23">
    <name type="scientific">Luteococcus sanguinis</name>
    <dbReference type="NCBI Taxonomy" id="174038"/>
    <lineage>
        <taxon>Bacteria</taxon>
        <taxon>Bacillati</taxon>
        <taxon>Actinomycetota</taxon>
        <taxon>Actinomycetes</taxon>
        <taxon>Propionibacteriales</taxon>
        <taxon>Propionibacteriaceae</taxon>
        <taxon>Luteococcus</taxon>
    </lineage>
</organism>
<dbReference type="Proteomes" id="UP001596266">
    <property type="component" value="Unassembled WGS sequence"/>
</dbReference>
<keyword evidence="15" id="KW-0067">ATP-binding</keyword>
<dbReference type="Gene3D" id="3.90.226.10">
    <property type="entry name" value="2-enoyl-CoA Hydratase, Chain A, domain 1"/>
    <property type="match status" value="2"/>
</dbReference>
<evidence type="ECO:0000313" key="23">
    <source>
        <dbReference type="Proteomes" id="UP001596266"/>
    </source>
</evidence>
<comment type="similarity">
    <text evidence="4">In the C-terminal section; belongs to the AccA family.</text>
</comment>
<dbReference type="EC" id="2.1.3.15" evidence="7"/>
<comment type="subunit">
    <text evidence="6">Acetyl-CoA carboxylase is a heterotetramer composed of biotin carboxyl carrier protein (AccB), biotin carboxylase (AccC) and two subunits of ACCase subunit beta/alpha.</text>
</comment>
<evidence type="ECO:0000256" key="14">
    <source>
        <dbReference type="ARBA" id="ARBA00022832"/>
    </source>
</evidence>
<keyword evidence="16" id="KW-0443">Lipid metabolism</keyword>
<keyword evidence="13" id="KW-0863">Zinc-finger</keyword>
<dbReference type="RefSeq" id="WP_343884327.1">
    <property type="nucleotide sequence ID" value="NZ_BAAAKI010000001.1"/>
</dbReference>
<evidence type="ECO:0000256" key="16">
    <source>
        <dbReference type="ARBA" id="ARBA00023098"/>
    </source>
</evidence>